<organism evidence="1 2">
    <name type="scientific">Oleomonas cavernae</name>
    <dbReference type="NCBI Taxonomy" id="2320859"/>
    <lineage>
        <taxon>Bacteria</taxon>
        <taxon>Pseudomonadati</taxon>
        <taxon>Pseudomonadota</taxon>
        <taxon>Alphaproteobacteria</taxon>
        <taxon>Acetobacterales</taxon>
        <taxon>Acetobacteraceae</taxon>
        <taxon>Oleomonas</taxon>
    </lineage>
</organism>
<dbReference type="EMBL" id="QYUK01000011">
    <property type="protein sequence ID" value="RJF87815.1"/>
    <property type="molecule type" value="Genomic_DNA"/>
</dbReference>
<dbReference type="AlphaFoldDB" id="A0A418WCR1"/>
<reference evidence="1 2" key="1">
    <citation type="submission" date="2018-09" db="EMBL/GenBank/DDBJ databases">
        <authorList>
            <person name="Zhu H."/>
        </authorList>
    </citation>
    <scope>NUCLEOTIDE SEQUENCE [LARGE SCALE GENOMIC DNA]</scope>
    <source>
        <strain evidence="1 2">K1W22B-8</strain>
    </source>
</reference>
<evidence type="ECO:0000313" key="2">
    <source>
        <dbReference type="Proteomes" id="UP000284605"/>
    </source>
</evidence>
<comment type="caution">
    <text evidence="1">The sequence shown here is derived from an EMBL/GenBank/DDBJ whole genome shotgun (WGS) entry which is preliminary data.</text>
</comment>
<dbReference type="Proteomes" id="UP000284605">
    <property type="component" value="Unassembled WGS sequence"/>
</dbReference>
<dbReference type="OrthoDB" id="5294733at2"/>
<accession>A0A418WCR1</accession>
<dbReference type="InterPro" id="IPR037257">
    <property type="entry name" value="T2SS_E_N_sf"/>
</dbReference>
<evidence type="ECO:0008006" key="3">
    <source>
        <dbReference type="Google" id="ProtNLM"/>
    </source>
</evidence>
<dbReference type="RefSeq" id="WP_119778451.1">
    <property type="nucleotide sequence ID" value="NZ_QYUK01000011.1"/>
</dbReference>
<evidence type="ECO:0000313" key="1">
    <source>
        <dbReference type="EMBL" id="RJF87815.1"/>
    </source>
</evidence>
<name>A0A418WCR1_9PROT</name>
<sequence length="185" mass="18522">MNLLRDIRNVVAPPRLGDLLLAHGWVTPDDLSEALTLQARAAAPGERIGDILVRRGRLSAGRLDAVLAEQTRMAAFAATLTALLAAAVPAPALAASDGVLGRSSTASAGITLVIPDRNAAAGVATPVSSRSSSPCLDGAVAAALGRTPGAGTRVRSDPAGCTTDARLSLKPGPSPAAGLVVLEPE</sequence>
<keyword evidence="2" id="KW-1185">Reference proteome</keyword>
<proteinExistence type="predicted"/>
<gene>
    <name evidence="1" type="ORF">D3874_12920</name>
</gene>
<protein>
    <recommendedName>
        <fullName evidence="3">Type II secretion system protein GspE N-terminal domain-containing protein</fullName>
    </recommendedName>
</protein>
<dbReference type="SUPFAM" id="SSF160246">
    <property type="entry name" value="EspE N-terminal domain-like"/>
    <property type="match status" value="1"/>
</dbReference>